<dbReference type="InterPro" id="IPR027417">
    <property type="entry name" value="P-loop_NTPase"/>
</dbReference>
<protein>
    <submittedName>
        <fullName evidence="2">Structural maintenance of chromosomes protein 3</fullName>
    </submittedName>
</protein>
<name>A0AAW0C982_9AGAR</name>
<evidence type="ECO:0000256" key="1">
    <source>
        <dbReference type="SAM" id="MobiDB-lite"/>
    </source>
</evidence>
<feature type="compositionally biased region" description="Polar residues" evidence="1">
    <location>
        <begin position="1"/>
        <end position="10"/>
    </location>
</feature>
<dbReference type="Gene3D" id="3.40.50.300">
    <property type="entry name" value="P-loop containing nucleotide triphosphate hydrolases"/>
    <property type="match status" value="1"/>
</dbReference>
<feature type="region of interest" description="Disordered" evidence="1">
    <location>
        <begin position="200"/>
        <end position="229"/>
    </location>
</feature>
<keyword evidence="3" id="KW-1185">Reference proteome</keyword>
<dbReference type="EMBL" id="JAYKXP010000053">
    <property type="protein sequence ID" value="KAK7035417.1"/>
    <property type="molecule type" value="Genomic_DNA"/>
</dbReference>
<dbReference type="SUPFAM" id="SSF52540">
    <property type="entry name" value="P-loop containing nucleoside triphosphate hydrolases"/>
    <property type="match status" value="1"/>
</dbReference>
<evidence type="ECO:0000313" key="2">
    <source>
        <dbReference type="EMBL" id="KAK7035417.1"/>
    </source>
</evidence>
<reference evidence="2 3" key="1">
    <citation type="submission" date="2024-01" db="EMBL/GenBank/DDBJ databases">
        <title>A draft genome for a cacao thread blight-causing isolate of Paramarasmius palmivorus.</title>
        <authorList>
            <person name="Baruah I.K."/>
            <person name="Bukari Y."/>
            <person name="Amoako-Attah I."/>
            <person name="Meinhardt L.W."/>
            <person name="Bailey B.A."/>
            <person name="Cohen S.P."/>
        </authorList>
    </citation>
    <scope>NUCLEOTIDE SEQUENCE [LARGE SCALE GENOMIC DNA]</scope>
    <source>
        <strain evidence="2 3">GH-12</strain>
    </source>
</reference>
<accession>A0AAW0C982</accession>
<sequence>MFKGLQSSTRAVLVRKKLSSTPLEESDDTDQKEAKTENAEARDEEDSEDRQVSNEKPWAERMIESYLGRSSERIKTASRDYYTRSSAGKPSRHFSPLSLKSPIIAFDLETTDFIKVPYIVSVSFIKIHPHANNHPNTAEFFGIGNLKPNDGSIYVRAPVASDPGALRKHGFLEHAKEPSTNASAFKTYINTYDAPGDLFPVESPKSSAAPTSGPANATPKDAKLGQQPQGAAGGYYAGAGAGHCINRVRTVNKATRTTKTDFLKGAKAIEELLEVLDQRKDEAIEHTFQQVAKNFEEVFEKLVPTGRGRLIIQRKVDQDEDEEQEETQVSSVDNCTGISIKVSFNSKVDEGLRIQQLSGGQKSLVALATESAIRLHSISSTRSVPS</sequence>
<dbReference type="Proteomes" id="UP001383192">
    <property type="component" value="Unassembled WGS sequence"/>
</dbReference>
<feature type="region of interest" description="Disordered" evidence="1">
    <location>
        <begin position="1"/>
        <end position="57"/>
    </location>
</feature>
<dbReference type="PANTHER" id="PTHR43977">
    <property type="entry name" value="STRUCTURAL MAINTENANCE OF CHROMOSOMES PROTEIN 3"/>
    <property type="match status" value="1"/>
</dbReference>
<dbReference type="AlphaFoldDB" id="A0AAW0C982"/>
<feature type="compositionally biased region" description="Basic and acidic residues" evidence="1">
    <location>
        <begin position="29"/>
        <end position="41"/>
    </location>
</feature>
<evidence type="ECO:0000313" key="3">
    <source>
        <dbReference type="Proteomes" id="UP001383192"/>
    </source>
</evidence>
<organism evidence="2 3">
    <name type="scientific">Paramarasmius palmivorus</name>
    <dbReference type="NCBI Taxonomy" id="297713"/>
    <lineage>
        <taxon>Eukaryota</taxon>
        <taxon>Fungi</taxon>
        <taxon>Dikarya</taxon>
        <taxon>Basidiomycota</taxon>
        <taxon>Agaricomycotina</taxon>
        <taxon>Agaricomycetes</taxon>
        <taxon>Agaricomycetidae</taxon>
        <taxon>Agaricales</taxon>
        <taxon>Marasmiineae</taxon>
        <taxon>Marasmiaceae</taxon>
        <taxon>Paramarasmius</taxon>
    </lineage>
</organism>
<feature type="compositionally biased region" description="Polar residues" evidence="1">
    <location>
        <begin position="204"/>
        <end position="215"/>
    </location>
</feature>
<comment type="caution">
    <text evidence="2">The sequence shown here is derived from an EMBL/GenBank/DDBJ whole genome shotgun (WGS) entry which is preliminary data.</text>
</comment>
<gene>
    <name evidence="2" type="primary">SMC3_1</name>
    <name evidence="2" type="ORF">VNI00_011948</name>
</gene>
<proteinExistence type="predicted"/>